<dbReference type="RefSeq" id="WP_093730162.1">
    <property type="nucleotide sequence ID" value="NZ_FMYW01000006.1"/>
</dbReference>
<feature type="domain" description="Ferrous iron transporter FeoA-like" evidence="2">
    <location>
        <begin position="2"/>
        <end position="70"/>
    </location>
</feature>
<evidence type="ECO:0000259" key="2">
    <source>
        <dbReference type="SMART" id="SM00899"/>
    </source>
</evidence>
<dbReference type="PANTHER" id="PTHR43151">
    <property type="entry name" value="FEOA FAMILY PROTEIN"/>
    <property type="match status" value="1"/>
</dbReference>
<keyword evidence="1" id="KW-0408">Iron</keyword>
<dbReference type="Gene3D" id="2.30.30.90">
    <property type="match status" value="1"/>
</dbReference>
<dbReference type="Proteomes" id="UP000198943">
    <property type="component" value="Unassembled WGS sequence"/>
</dbReference>
<evidence type="ECO:0000313" key="4">
    <source>
        <dbReference type="Proteomes" id="UP000198943"/>
    </source>
</evidence>
<dbReference type="SMART" id="SM00899">
    <property type="entry name" value="FeoA"/>
    <property type="match status" value="1"/>
</dbReference>
<keyword evidence="4" id="KW-1185">Reference proteome</keyword>
<reference evidence="4" key="1">
    <citation type="submission" date="2016-10" db="EMBL/GenBank/DDBJ databases">
        <authorList>
            <person name="Varghese N."/>
            <person name="Submissions S."/>
        </authorList>
    </citation>
    <scope>NUCLEOTIDE SEQUENCE [LARGE SCALE GENOMIC DNA]</scope>
    <source>
        <strain evidence="4">DSM 11005</strain>
    </source>
</reference>
<name>A0A1G6L892_9FIRM</name>
<dbReference type="InterPro" id="IPR007167">
    <property type="entry name" value="Fe-transptr_FeoA-like"/>
</dbReference>
<dbReference type="InterPro" id="IPR038157">
    <property type="entry name" value="FeoA_core_dom"/>
</dbReference>
<gene>
    <name evidence="3" type="ORF">SAMN04487864_10682</name>
</gene>
<organism evidence="3 4">
    <name type="scientific">Succiniclasticum ruminis</name>
    <dbReference type="NCBI Taxonomy" id="40841"/>
    <lineage>
        <taxon>Bacteria</taxon>
        <taxon>Bacillati</taxon>
        <taxon>Bacillota</taxon>
        <taxon>Negativicutes</taxon>
        <taxon>Acidaminococcales</taxon>
        <taxon>Acidaminococcaceae</taxon>
        <taxon>Succiniclasticum</taxon>
    </lineage>
</organism>
<proteinExistence type="predicted"/>
<sequence length="70" mass="7744">MLPLPTAQEGEVIEIKKITGNDATRLHLAEMGFTVGSKITVVTRLGGNMILQVRDSRVALDESMARRIMY</sequence>
<dbReference type="AlphaFoldDB" id="A0A1G6L892"/>
<dbReference type="EMBL" id="FMYW01000006">
    <property type="protein sequence ID" value="SDC38766.1"/>
    <property type="molecule type" value="Genomic_DNA"/>
</dbReference>
<dbReference type="OrthoDB" id="5984at2"/>
<dbReference type="InterPro" id="IPR008988">
    <property type="entry name" value="Transcriptional_repressor_C"/>
</dbReference>
<accession>A0A1G6L892</accession>
<dbReference type="InterPro" id="IPR053184">
    <property type="entry name" value="FeoA-like"/>
</dbReference>
<dbReference type="PANTHER" id="PTHR43151:SF1">
    <property type="entry name" value="SSR2333 PROTEIN"/>
    <property type="match status" value="1"/>
</dbReference>
<evidence type="ECO:0000256" key="1">
    <source>
        <dbReference type="ARBA" id="ARBA00023004"/>
    </source>
</evidence>
<dbReference type="SUPFAM" id="SSF50037">
    <property type="entry name" value="C-terminal domain of transcriptional repressors"/>
    <property type="match status" value="1"/>
</dbReference>
<evidence type="ECO:0000313" key="3">
    <source>
        <dbReference type="EMBL" id="SDC38766.1"/>
    </source>
</evidence>
<dbReference type="Pfam" id="PF04023">
    <property type="entry name" value="FeoA"/>
    <property type="match status" value="1"/>
</dbReference>
<protein>
    <submittedName>
        <fullName evidence="3">Ferrous iron transport protein A</fullName>
    </submittedName>
</protein>
<dbReference type="GO" id="GO:0046914">
    <property type="term" value="F:transition metal ion binding"/>
    <property type="evidence" value="ECO:0007669"/>
    <property type="project" value="InterPro"/>
</dbReference>